<dbReference type="InterPro" id="IPR010359">
    <property type="entry name" value="IrrE_HExxH"/>
</dbReference>
<organism evidence="2 3">
    <name type="scientific">Galactobacter valiniphilus</name>
    <dbReference type="NCBI Taxonomy" id="2676122"/>
    <lineage>
        <taxon>Bacteria</taxon>
        <taxon>Bacillati</taxon>
        <taxon>Actinomycetota</taxon>
        <taxon>Actinomycetes</taxon>
        <taxon>Micrococcales</taxon>
        <taxon>Micrococcaceae</taxon>
        <taxon>Galactobacter</taxon>
    </lineage>
</organism>
<accession>A0A399J672</accession>
<dbReference type="Proteomes" id="UP000265419">
    <property type="component" value="Unassembled WGS sequence"/>
</dbReference>
<evidence type="ECO:0000313" key="2">
    <source>
        <dbReference type="EMBL" id="RII40925.1"/>
    </source>
</evidence>
<dbReference type="Gene3D" id="1.10.10.2910">
    <property type="match status" value="1"/>
</dbReference>
<reference evidence="2 3" key="1">
    <citation type="submission" date="2018-07" db="EMBL/GenBank/DDBJ databases">
        <title>Arthrobacter sp. nov., isolated from raw cow's milk with high bacterial count.</title>
        <authorList>
            <person name="Hahne J."/>
            <person name="Isele D."/>
            <person name="Lipski A."/>
        </authorList>
    </citation>
    <scope>NUCLEOTIDE SEQUENCE [LARGE SCALE GENOMIC DNA]</scope>
    <source>
        <strain evidence="2 3">JZ R-35</strain>
    </source>
</reference>
<keyword evidence="3" id="KW-1185">Reference proteome</keyword>
<dbReference type="EMBL" id="QQXK01000046">
    <property type="protein sequence ID" value="RII40925.1"/>
    <property type="molecule type" value="Genomic_DNA"/>
</dbReference>
<proteinExistence type="predicted"/>
<dbReference type="RefSeq" id="WP_119425980.1">
    <property type="nucleotide sequence ID" value="NZ_QQXK01000046.1"/>
</dbReference>
<sequence>MSYLARAEAAAEQMGVRVRVAPTPGTLWGVYDHEHALITLRPGLGRRQLNWTIWHELGHAWYGHEIHWHEGCNRKQELAATRWAVMHMFDPDVFESELLPGMTNDALAHALEVMPVAVKELKAVWEERYQYRQPV</sequence>
<gene>
    <name evidence="2" type="ORF">DWB68_15265</name>
</gene>
<protein>
    <submittedName>
        <fullName evidence="2">ImmA/IrrE family metallo-endopeptidase</fullName>
    </submittedName>
</protein>
<comment type="caution">
    <text evidence="2">The sequence shown here is derived from an EMBL/GenBank/DDBJ whole genome shotgun (WGS) entry which is preliminary data.</text>
</comment>
<evidence type="ECO:0000259" key="1">
    <source>
        <dbReference type="Pfam" id="PF06114"/>
    </source>
</evidence>
<dbReference type="AlphaFoldDB" id="A0A399J672"/>
<evidence type="ECO:0000313" key="3">
    <source>
        <dbReference type="Proteomes" id="UP000265419"/>
    </source>
</evidence>
<feature type="domain" description="IrrE N-terminal-like" evidence="1">
    <location>
        <begin position="11"/>
        <end position="119"/>
    </location>
</feature>
<dbReference type="Pfam" id="PF06114">
    <property type="entry name" value="Peptidase_M78"/>
    <property type="match status" value="1"/>
</dbReference>
<name>A0A399J672_9MICC</name>